<name>A0AAD2CKS5_9STRA</name>
<keyword evidence="3 6" id="KW-1133">Transmembrane helix</keyword>
<evidence type="ECO:0000256" key="6">
    <source>
        <dbReference type="SAM" id="Phobius"/>
    </source>
</evidence>
<dbReference type="Gene3D" id="1.20.1070.10">
    <property type="entry name" value="Rhodopsin 7-helix transmembrane proteins"/>
    <property type="match status" value="1"/>
</dbReference>
<reference evidence="8" key="1">
    <citation type="submission" date="2023-08" db="EMBL/GenBank/DDBJ databases">
        <authorList>
            <person name="Audoor S."/>
            <person name="Bilcke G."/>
        </authorList>
    </citation>
    <scope>NUCLEOTIDE SEQUENCE</scope>
</reference>
<evidence type="ECO:0000256" key="1">
    <source>
        <dbReference type="ARBA" id="ARBA00004141"/>
    </source>
</evidence>
<sequence>MADQIEIADNYGGGENNFDNTFGDNKAIPRLRMNELNENSTRYDQMAAAPPDETLVYYWYTWAVITVSVGLFSFLLFASILTNKKVRRKPFNLYLLYLLVPDFTFSLLCGITCFMNAFKGSYYSKAMCNMQQWYTVFGIGGSAWINAIIAYQVHAMLKDSNVRRRYRVPTSNAVSLQCLAAFAWVIFLGSWGVYEEARFPFHSGLISGLACLPTEVDEESSYYFWLLFVPLFVGIPTFYGLHVSFDIQRRKLLPPTGKRRLLSIYFGRLLLVFCIFWIPSVILIFVLPSFTPSWSGFAGGTWSHLQTLMSAVVISRKPDIYKAFMDFLCCRPFVAKVRGRELGSESQKEDARASTVRWEKSFVLRSGVSSRRSYTDDSQSVGVGGTAPADGPLTGGDSSSILDISGNLMERKNLSSEAEGALEATTELSNDLKKSIESNDQLEISDESDDEVKDDGIEDAMV</sequence>
<feature type="transmembrane region" description="Helical" evidence="6">
    <location>
        <begin position="59"/>
        <end position="81"/>
    </location>
</feature>
<evidence type="ECO:0000256" key="4">
    <source>
        <dbReference type="ARBA" id="ARBA00023136"/>
    </source>
</evidence>
<evidence type="ECO:0000313" key="9">
    <source>
        <dbReference type="Proteomes" id="UP001295423"/>
    </source>
</evidence>
<keyword evidence="9" id="KW-1185">Reference proteome</keyword>
<evidence type="ECO:0000256" key="2">
    <source>
        <dbReference type="ARBA" id="ARBA00022692"/>
    </source>
</evidence>
<evidence type="ECO:0000256" key="5">
    <source>
        <dbReference type="SAM" id="MobiDB-lite"/>
    </source>
</evidence>
<evidence type="ECO:0000256" key="3">
    <source>
        <dbReference type="ARBA" id="ARBA00022989"/>
    </source>
</evidence>
<dbReference type="PANTHER" id="PTHR23112:SF37">
    <property type="entry name" value="G PROTEIN-COUPLED RECEPTOR GPR1"/>
    <property type="match status" value="1"/>
</dbReference>
<proteinExistence type="predicted"/>
<feature type="transmembrane region" description="Helical" evidence="6">
    <location>
        <begin position="262"/>
        <end position="287"/>
    </location>
</feature>
<dbReference type="PANTHER" id="PTHR23112">
    <property type="entry name" value="G PROTEIN-COUPLED RECEPTOR 157-RELATED"/>
    <property type="match status" value="1"/>
</dbReference>
<feature type="transmembrane region" description="Helical" evidence="6">
    <location>
        <begin position="174"/>
        <end position="194"/>
    </location>
</feature>
<comment type="caution">
    <text evidence="8">The sequence shown here is derived from an EMBL/GenBank/DDBJ whole genome shotgun (WGS) entry which is preliminary data.</text>
</comment>
<dbReference type="PROSITE" id="PS50262">
    <property type="entry name" value="G_PROTEIN_RECEP_F1_2"/>
    <property type="match status" value="1"/>
</dbReference>
<dbReference type="SUPFAM" id="SSF81321">
    <property type="entry name" value="Family A G protein-coupled receptor-like"/>
    <property type="match status" value="1"/>
</dbReference>
<comment type="subcellular location">
    <subcellularLocation>
        <location evidence="1">Membrane</location>
        <topology evidence="1">Multi-pass membrane protein</topology>
    </subcellularLocation>
</comment>
<feature type="region of interest" description="Disordered" evidence="5">
    <location>
        <begin position="432"/>
        <end position="462"/>
    </location>
</feature>
<gene>
    <name evidence="8" type="ORF">CYCCA115_LOCUS5726</name>
</gene>
<dbReference type="EMBL" id="CAKOGP040000668">
    <property type="protein sequence ID" value="CAJ1937602.1"/>
    <property type="molecule type" value="Genomic_DNA"/>
</dbReference>
<keyword evidence="4 6" id="KW-0472">Membrane</keyword>
<dbReference type="GO" id="GO:0007189">
    <property type="term" value="P:adenylate cyclase-activating G protein-coupled receptor signaling pathway"/>
    <property type="evidence" value="ECO:0007669"/>
    <property type="project" value="TreeGrafter"/>
</dbReference>
<feature type="transmembrane region" description="Helical" evidence="6">
    <location>
        <begin position="133"/>
        <end position="153"/>
    </location>
</feature>
<dbReference type="AlphaFoldDB" id="A0AAD2CKS5"/>
<feature type="transmembrane region" description="Helical" evidence="6">
    <location>
        <begin position="93"/>
        <end position="118"/>
    </location>
</feature>
<keyword evidence="2 6" id="KW-0812">Transmembrane</keyword>
<dbReference type="GO" id="GO:0004930">
    <property type="term" value="F:G protein-coupled receptor activity"/>
    <property type="evidence" value="ECO:0007669"/>
    <property type="project" value="TreeGrafter"/>
</dbReference>
<organism evidence="8 9">
    <name type="scientific">Cylindrotheca closterium</name>
    <dbReference type="NCBI Taxonomy" id="2856"/>
    <lineage>
        <taxon>Eukaryota</taxon>
        <taxon>Sar</taxon>
        <taxon>Stramenopiles</taxon>
        <taxon>Ochrophyta</taxon>
        <taxon>Bacillariophyta</taxon>
        <taxon>Bacillariophyceae</taxon>
        <taxon>Bacillariophycidae</taxon>
        <taxon>Bacillariales</taxon>
        <taxon>Bacillariaceae</taxon>
        <taxon>Cylindrotheca</taxon>
    </lineage>
</organism>
<dbReference type="CDD" id="cd00637">
    <property type="entry name" value="7tm_classA_rhodopsin-like"/>
    <property type="match status" value="1"/>
</dbReference>
<protein>
    <recommendedName>
        <fullName evidence="7">G-protein coupled receptors family 1 profile domain-containing protein</fullName>
    </recommendedName>
</protein>
<dbReference type="InterPro" id="IPR017452">
    <property type="entry name" value="GPCR_Rhodpsn_7TM"/>
</dbReference>
<accession>A0AAD2CKS5</accession>
<feature type="domain" description="G-protein coupled receptors family 1 profile" evidence="7">
    <location>
        <begin position="72"/>
        <end position="321"/>
    </location>
</feature>
<feature type="compositionally biased region" description="Polar residues" evidence="5">
    <location>
        <begin position="372"/>
        <end position="381"/>
    </location>
</feature>
<feature type="region of interest" description="Disordered" evidence="5">
    <location>
        <begin position="372"/>
        <end position="402"/>
    </location>
</feature>
<dbReference type="GO" id="GO:0005886">
    <property type="term" value="C:plasma membrane"/>
    <property type="evidence" value="ECO:0007669"/>
    <property type="project" value="TreeGrafter"/>
</dbReference>
<feature type="transmembrane region" description="Helical" evidence="6">
    <location>
        <begin position="222"/>
        <end position="241"/>
    </location>
</feature>
<dbReference type="Proteomes" id="UP001295423">
    <property type="component" value="Unassembled WGS sequence"/>
</dbReference>
<feature type="compositionally biased region" description="Acidic residues" evidence="5">
    <location>
        <begin position="443"/>
        <end position="462"/>
    </location>
</feature>
<evidence type="ECO:0000259" key="7">
    <source>
        <dbReference type="PROSITE" id="PS50262"/>
    </source>
</evidence>
<evidence type="ECO:0000313" key="8">
    <source>
        <dbReference type="EMBL" id="CAJ1937602.1"/>
    </source>
</evidence>